<evidence type="ECO:0000313" key="2">
    <source>
        <dbReference type="EMBL" id="GAA3548812.1"/>
    </source>
</evidence>
<evidence type="ECO:0000313" key="3">
    <source>
        <dbReference type="Proteomes" id="UP001500630"/>
    </source>
</evidence>
<dbReference type="EMBL" id="BAABDQ010000005">
    <property type="protein sequence ID" value="GAA3548812.1"/>
    <property type="molecule type" value="Genomic_DNA"/>
</dbReference>
<gene>
    <name evidence="2" type="ORF">GCM10022419_031420</name>
</gene>
<organism evidence="2 3">
    <name type="scientific">Nonomuraea rosea</name>
    <dbReference type="NCBI Taxonomy" id="638574"/>
    <lineage>
        <taxon>Bacteria</taxon>
        <taxon>Bacillati</taxon>
        <taxon>Actinomycetota</taxon>
        <taxon>Actinomycetes</taxon>
        <taxon>Streptosporangiales</taxon>
        <taxon>Streptosporangiaceae</taxon>
        <taxon>Nonomuraea</taxon>
    </lineage>
</organism>
<name>A0ABP6WCW1_9ACTN</name>
<dbReference type="Proteomes" id="UP001500630">
    <property type="component" value="Unassembled WGS sequence"/>
</dbReference>
<proteinExistence type="predicted"/>
<keyword evidence="3" id="KW-1185">Reference proteome</keyword>
<dbReference type="InterPro" id="IPR031329">
    <property type="entry name" value="NEUT/ALK_ceramidase_N"/>
</dbReference>
<accession>A0ABP6WCW1</accession>
<dbReference type="Pfam" id="PF04734">
    <property type="entry name" value="Ceramidase_alk"/>
    <property type="match status" value="1"/>
</dbReference>
<feature type="domain" description="Neutral/alkaline non-lysosomal ceramidase N-terminal" evidence="1">
    <location>
        <begin position="33"/>
        <end position="236"/>
    </location>
</feature>
<reference evidence="3" key="1">
    <citation type="journal article" date="2019" name="Int. J. Syst. Evol. Microbiol.">
        <title>The Global Catalogue of Microorganisms (GCM) 10K type strain sequencing project: providing services to taxonomists for standard genome sequencing and annotation.</title>
        <authorList>
            <consortium name="The Broad Institute Genomics Platform"/>
            <consortium name="The Broad Institute Genome Sequencing Center for Infectious Disease"/>
            <person name="Wu L."/>
            <person name="Ma J."/>
        </authorList>
    </citation>
    <scope>NUCLEOTIDE SEQUENCE [LARGE SCALE GENOMIC DNA]</scope>
    <source>
        <strain evidence="3">JCM 17326</strain>
    </source>
</reference>
<evidence type="ECO:0000259" key="1">
    <source>
        <dbReference type="Pfam" id="PF04734"/>
    </source>
</evidence>
<protein>
    <recommendedName>
        <fullName evidence="1">Neutral/alkaline non-lysosomal ceramidase N-terminal domain-containing protein</fullName>
    </recommendedName>
</protein>
<comment type="caution">
    <text evidence="2">The sequence shown here is derived from an EMBL/GenBank/DDBJ whole genome shotgun (WGS) entry which is preliminary data.</text>
</comment>
<sequence length="440" mass="44619">MTEQEPPAVARGGTLTVTQEGSRAGEGVRLFAGAAVADITPPVGGSLAGYAARASGSTAVHDPLLATAVAVSDGVTTSIVISCDLIALDPDTTRRIAGDVQERTGIPAGRVAVAVTHTHAGPAVTRGGIGGVADPRYVGDACARIAGAAVAALGALEPAVLRRGCGTLHGVSANRRGGTLTDPAVPVVRLERENGEPIATVFSHACHPVTLGPDNHRITADWPGYARRHLESRIGGVALFLQGCCGQLNTGHTALDSLRAAEPQPGRTFEAAERIGAQVGEAVLAAGTEPAAGPVSVAATRVELPLGDPLTPGELRALAAEPDGIWTGWARAQLAGTGPAAVEVQVAVHRWGGVPLVFLPGEPFVEFAVELRAALGDPGLLVAGYTGGVPGYLPYPETHYAAGGYEICEAHRAYGLRAAFTPDAGRQVMAAARALAGETA</sequence>